<sequence>MPMIGAANVDPAPRIGSACAAAPIIKAAASMMAPLTFGHLRRSDAKLAGNIMAIPDYTAKISNCFSALADINSHPPGEQTPAEKQHCSPYEPWLTIG</sequence>
<proteinExistence type="predicted"/>
<dbReference type="Proteomes" id="UP001153050">
    <property type="component" value="Unassembled WGS sequence"/>
</dbReference>
<feature type="region of interest" description="Disordered" evidence="1">
    <location>
        <begin position="75"/>
        <end position="97"/>
    </location>
</feature>
<gene>
    <name evidence="2" type="ORF">MES5069_180077</name>
</gene>
<organism evidence="2 3">
    <name type="scientific">Mesorhizobium escarrei</name>
    <dbReference type="NCBI Taxonomy" id="666018"/>
    <lineage>
        <taxon>Bacteria</taxon>
        <taxon>Pseudomonadati</taxon>
        <taxon>Pseudomonadota</taxon>
        <taxon>Alphaproteobacteria</taxon>
        <taxon>Hyphomicrobiales</taxon>
        <taxon>Phyllobacteriaceae</taxon>
        <taxon>Mesorhizobium</taxon>
    </lineage>
</organism>
<evidence type="ECO:0000313" key="3">
    <source>
        <dbReference type="Proteomes" id="UP001153050"/>
    </source>
</evidence>
<comment type="caution">
    <text evidence="2">The sequence shown here is derived from an EMBL/GenBank/DDBJ whole genome shotgun (WGS) entry which is preliminary data.</text>
</comment>
<reference evidence="2 3" key="1">
    <citation type="submission" date="2022-03" db="EMBL/GenBank/DDBJ databases">
        <authorList>
            <person name="Brunel B."/>
        </authorList>
    </citation>
    <scope>NUCLEOTIDE SEQUENCE [LARGE SCALE GENOMIC DNA]</scope>
    <source>
        <strain evidence="2">STM5069sample</strain>
    </source>
</reference>
<keyword evidence="3" id="KW-1185">Reference proteome</keyword>
<dbReference type="EMBL" id="CAKXZT010000090">
    <property type="protein sequence ID" value="CAH2397761.1"/>
    <property type="molecule type" value="Genomic_DNA"/>
</dbReference>
<evidence type="ECO:0000256" key="1">
    <source>
        <dbReference type="SAM" id="MobiDB-lite"/>
    </source>
</evidence>
<name>A0ABN8JHY3_9HYPH</name>
<accession>A0ABN8JHY3</accession>
<evidence type="ECO:0000313" key="2">
    <source>
        <dbReference type="EMBL" id="CAH2397761.1"/>
    </source>
</evidence>
<protein>
    <submittedName>
        <fullName evidence="2">Uncharacterized protein</fullName>
    </submittedName>
</protein>